<feature type="compositionally biased region" description="Polar residues" evidence="5">
    <location>
        <begin position="255"/>
        <end position="264"/>
    </location>
</feature>
<feature type="region of interest" description="Disordered" evidence="5">
    <location>
        <begin position="255"/>
        <end position="295"/>
    </location>
</feature>
<dbReference type="SMART" id="SM00490">
    <property type="entry name" value="HELICc"/>
    <property type="match status" value="1"/>
</dbReference>
<evidence type="ECO:0000313" key="7">
    <source>
        <dbReference type="EMBL" id="KLJ06776.1"/>
    </source>
</evidence>
<dbReference type="InterPro" id="IPR055124">
    <property type="entry name" value="PIN-like_DDX60"/>
</dbReference>
<protein>
    <recommendedName>
        <fullName evidence="6">Helicase ATP-binding domain-containing protein</fullName>
    </recommendedName>
</protein>
<dbReference type="OrthoDB" id="2320933at2759"/>
<keyword evidence="4" id="KW-0067">ATP-binding</keyword>
<feature type="compositionally biased region" description="Acidic residues" evidence="5">
    <location>
        <begin position="275"/>
        <end position="295"/>
    </location>
</feature>
<dbReference type="GO" id="GO:0005524">
    <property type="term" value="F:ATP binding"/>
    <property type="evidence" value="ECO:0007669"/>
    <property type="project" value="UniProtKB-KW"/>
</dbReference>
<dbReference type="GO" id="GO:0004386">
    <property type="term" value="F:helicase activity"/>
    <property type="evidence" value="ECO:0007669"/>
    <property type="project" value="UniProtKB-KW"/>
</dbReference>
<dbReference type="CDD" id="cd18025">
    <property type="entry name" value="DEXHc_DDX60"/>
    <property type="match status" value="1"/>
</dbReference>
<comment type="caution">
    <text evidence="7">The sequence shown here is derived from an EMBL/GenBank/DDBJ whole genome shotgun (WGS) entry which is preliminary data.</text>
</comment>
<dbReference type="PANTHER" id="PTHR44533">
    <property type="entry name" value="DEAD/H RNA HELICASE, PUTATIVE-RELATED"/>
    <property type="match status" value="1"/>
</dbReference>
<dbReference type="GO" id="GO:0016787">
    <property type="term" value="F:hydrolase activity"/>
    <property type="evidence" value="ECO:0007669"/>
    <property type="project" value="UniProtKB-KW"/>
</dbReference>
<feature type="compositionally biased region" description="Acidic residues" evidence="5">
    <location>
        <begin position="1836"/>
        <end position="1850"/>
    </location>
</feature>
<feature type="compositionally biased region" description="Basic and acidic residues" evidence="5">
    <location>
        <begin position="265"/>
        <end position="274"/>
    </location>
</feature>
<dbReference type="CDD" id="cd18795">
    <property type="entry name" value="SF2_C_Ski2"/>
    <property type="match status" value="1"/>
</dbReference>
<evidence type="ECO:0000313" key="8">
    <source>
        <dbReference type="Proteomes" id="UP000053573"/>
    </source>
</evidence>
<dbReference type="InterPro" id="IPR001650">
    <property type="entry name" value="Helicase_C-like"/>
</dbReference>
<sequence>MGKTQAILNWYAGLKSRNVDLVGDYAGDELFLIEGDSLLAHIFADEKLDLNPGFQLLHATYMIENFLRGLHQRKCTFHIVFFEEHAKLCVPPNMPDDLHPRCLLAREAIIQHLQSNVGAQAPPIEVKVFDSYQANNFKSYLAASGAYFMMCHDGAFANIESGDDSVASSDDEDAFSDGNSGISDDDDDQDSSYSSEEDMSEVSSDGTRHAIGFRSMINWFICLGYNVGLLNSLECRDTKVMAMIIEGNANQAREVSPHTFITNENKTKGPNLDHVDDEEFDSESEPDSDGLDDSDANEIATKEFSKLDLNASSFPEDNAASNPQNLKFLQEFRDILTNAACQDLTQSDLVVVMTLSFMYKSGTLGGNRATESEAMLLHTAIMHECRLSDRAVNPKTNNGDAFFTAFIRSAYLVLRSDSWKAIVEDSSLSCDLADLLDGRVFFHLLSGGISEDISKSSVLSKFESLTTWVKQLCGMNVTSGLLNLAQSKNPKKPKNTKAAGIGKEISRPVLPFRHPVFDAHLEPVRLTIDKSHTQGITKTTSRIFQELSHWHNHRRPVGAKITGPKMTEKQAFFANRRNQFFMAEMADYAASLTNATGGILKPETVFVQSGKDEKQKKPAASKPTIAPRPKANEKKGPAKSSGKRNPTKDLAAAANEKKKKEMIDKQLQAWTKVKATFDKESDLAIRFTNVKKYLVERPSDSRVTLEAEVSTYMLSILVQLWINRCTAGERDRSLHIAAFIWDMVCRIAKIKEGITPEIAAYVKEAVKALRLPEVELGVQPSRKSSQVTVEFSLLESAKKGTLDIGLSPTEFQLSHAAPFFDRNMDSAPDSRVRDFEPDAWQRQVLDEIDGNRSLFVVAPTSAGKTFISFYAMKRILEDDDNGVLVYVAPTKALVNQVAAEIQARFSKSFKHGGKSVWGIHTRDYRINNPTGCQVLVTVPHILQIMLLAPANASSWSSRVKRIIFDEIHCIGQADDGVVWEQLLLLAPCPIIALSATVGNPQAFSNWLSMTQKANGIDLTMIEHRYRYSDLRKYVYKPPNKFHFNGLPDSVPFAPTSLDNAFGLAFMHPIACIVDRSRGMPEDLTLEARDCWLLWKAMEKYQTADFPVSKSLDPSVALPDIVRKVDIINWEAELKSFLKNWIADPKSPFDLVLKELESPVKTAQRPDIQISSRKPREAEFSPTEIRNTYLETTLPLICSLQEQGGLPALFFNYDRSGCEAICEKLLTELEAAEDKWKESNSTWKAKVASWEAWKTSKEKLAKKAGPADAKKGKKGNDQMSREERMHDTATAEPSAFESFKPDAPLDGFHLADVKKLTPSEFEEHAKELRRRYVPERLITALRRGIGVHHAGMNRKYRQLCEILFRKGYLRVVIATGTLALGINMPCKTVVFSGDSIFLTALNFRQAAGRAGRRGFDVLGNVVFQGLPYSKVCRLLSSRLPDLHGHFPITTSLVLRLFTLLHESKQAPNAVKMVNSLLSSPHIYLGGGEARDSVLHHLRFSIEFLRRNYLLGPDGAPLNFAGCVSHLYFVENSSFAFHSLLKDGYFHNLCRDLDTSRKPKILTLMLIMSHLFGRQYLRPSVLEHQQNAFKKSTSLIVLPPLPKKAATVLRRNNKEILKIYSTYVKTFVDQHVTEPDCKLPLTGMKCGGDTAVELGKGTPPSPAKYTSAFYALSGHHDEWSDISDLCERVRGGVWLEKTVVPYLGLYPEEDKLPLNAYLYDFFKHGNIDAIERDNGVRKGDIWFLLNDFSMVLATIVTSLENFLKLTPGTDADAIEVMGSGEMHEGEVDVGAMQVGGLDDMGELGNMGVLNRPMAPTTAASTPAPTAANKPRRKKVMDSWEDEDVEESGDNDGNDGSKGGEFGDEGEDPAAPWDGKDRGGIFNVLKGFKLLREEFDMKFKEMWA</sequence>
<dbReference type="SUPFAM" id="SSF52540">
    <property type="entry name" value="P-loop containing nucleoside triphosphate hydrolases"/>
    <property type="match status" value="1"/>
</dbReference>
<feature type="region of interest" description="Disordered" evidence="5">
    <location>
        <begin position="609"/>
        <end position="659"/>
    </location>
</feature>
<dbReference type="Pfam" id="PF00271">
    <property type="entry name" value="Helicase_C"/>
    <property type="match status" value="1"/>
</dbReference>
<keyword evidence="2" id="KW-0378">Hydrolase</keyword>
<reference evidence="8" key="1">
    <citation type="journal article" date="2015" name="PLoS Genet.">
        <title>The dynamic genome and transcriptome of the human fungal pathogen Blastomyces and close relative Emmonsia.</title>
        <authorList>
            <person name="Munoz J.F."/>
            <person name="Gauthier G.M."/>
            <person name="Desjardins C.A."/>
            <person name="Gallo J.E."/>
            <person name="Holder J."/>
            <person name="Sullivan T.D."/>
            <person name="Marty A.J."/>
            <person name="Carmen J.C."/>
            <person name="Chen Z."/>
            <person name="Ding L."/>
            <person name="Gujja S."/>
            <person name="Magrini V."/>
            <person name="Misas E."/>
            <person name="Mitreva M."/>
            <person name="Priest M."/>
            <person name="Saif S."/>
            <person name="Whiston E.A."/>
            <person name="Young S."/>
            <person name="Zeng Q."/>
            <person name="Goldman W.E."/>
            <person name="Mardis E.R."/>
            <person name="Taylor J.W."/>
            <person name="McEwen J.G."/>
            <person name="Clay O.K."/>
            <person name="Klein B.S."/>
            <person name="Cuomo C.A."/>
        </authorList>
    </citation>
    <scope>NUCLEOTIDE SEQUENCE [LARGE SCALE GENOMIC DNA]</scope>
    <source>
        <strain evidence="8">UAMH 139</strain>
    </source>
</reference>
<proteinExistence type="predicted"/>
<evidence type="ECO:0000256" key="4">
    <source>
        <dbReference type="ARBA" id="ARBA00022840"/>
    </source>
</evidence>
<name>A0A0H1BC04_9EURO</name>
<dbReference type="InterPro" id="IPR027417">
    <property type="entry name" value="P-loop_NTPase"/>
</dbReference>
<dbReference type="Pfam" id="PF23002">
    <property type="entry name" value="PIN-like_DDX60"/>
    <property type="match status" value="1"/>
</dbReference>
<dbReference type="Pfam" id="PF00270">
    <property type="entry name" value="DEAD"/>
    <property type="match status" value="1"/>
</dbReference>
<dbReference type="GO" id="GO:0003676">
    <property type="term" value="F:nucleic acid binding"/>
    <property type="evidence" value="ECO:0007669"/>
    <property type="project" value="InterPro"/>
</dbReference>
<dbReference type="InterPro" id="IPR014001">
    <property type="entry name" value="Helicase_ATP-bd"/>
</dbReference>
<evidence type="ECO:0000256" key="1">
    <source>
        <dbReference type="ARBA" id="ARBA00022741"/>
    </source>
</evidence>
<feature type="region of interest" description="Disordered" evidence="5">
    <location>
        <begin position="1258"/>
        <end position="1292"/>
    </location>
</feature>
<dbReference type="EMBL" id="LDEV01002975">
    <property type="protein sequence ID" value="KLJ06776.1"/>
    <property type="molecule type" value="Genomic_DNA"/>
</dbReference>
<dbReference type="FunFam" id="3.40.50.300:FF:001039">
    <property type="entry name" value="ATP-dependent RNA helicase DDX60"/>
    <property type="match status" value="1"/>
</dbReference>
<dbReference type="STRING" id="2060906.A0A0H1BC04"/>
<feature type="region of interest" description="Disordered" evidence="5">
    <location>
        <begin position="1803"/>
        <end position="1877"/>
    </location>
</feature>
<dbReference type="InterPro" id="IPR059032">
    <property type="entry name" value="WHD_DDX60"/>
</dbReference>
<dbReference type="InterPro" id="IPR052431">
    <property type="entry name" value="SKI2_subfamily_helicases"/>
</dbReference>
<dbReference type="GO" id="GO:0005737">
    <property type="term" value="C:cytoplasm"/>
    <property type="evidence" value="ECO:0007669"/>
    <property type="project" value="TreeGrafter"/>
</dbReference>
<feature type="compositionally biased region" description="Acidic residues" evidence="5">
    <location>
        <begin position="183"/>
        <end position="200"/>
    </location>
</feature>
<organism evidence="7 8">
    <name type="scientific">Blastomyces silverae</name>
    <dbReference type="NCBI Taxonomy" id="2060906"/>
    <lineage>
        <taxon>Eukaryota</taxon>
        <taxon>Fungi</taxon>
        <taxon>Dikarya</taxon>
        <taxon>Ascomycota</taxon>
        <taxon>Pezizomycotina</taxon>
        <taxon>Eurotiomycetes</taxon>
        <taxon>Eurotiomycetidae</taxon>
        <taxon>Onygenales</taxon>
        <taxon>Ajellomycetaceae</taxon>
        <taxon>Blastomyces</taxon>
    </lineage>
</organism>
<dbReference type="PROSITE" id="PS51192">
    <property type="entry name" value="HELICASE_ATP_BIND_1"/>
    <property type="match status" value="1"/>
</dbReference>
<evidence type="ECO:0000256" key="2">
    <source>
        <dbReference type="ARBA" id="ARBA00022801"/>
    </source>
</evidence>
<keyword evidence="3" id="KW-0347">Helicase</keyword>
<feature type="compositionally biased region" description="Low complexity" evidence="5">
    <location>
        <begin position="1810"/>
        <end position="1825"/>
    </location>
</feature>
<keyword evidence="1" id="KW-0547">Nucleotide-binding</keyword>
<keyword evidence="8" id="KW-1185">Reference proteome</keyword>
<feature type="region of interest" description="Disordered" evidence="5">
    <location>
        <begin position="162"/>
        <end position="205"/>
    </location>
</feature>
<dbReference type="SMART" id="SM00487">
    <property type="entry name" value="DEXDc"/>
    <property type="match status" value="1"/>
</dbReference>
<evidence type="ECO:0000259" key="6">
    <source>
        <dbReference type="PROSITE" id="PS51192"/>
    </source>
</evidence>
<gene>
    <name evidence="7" type="ORF">EMPG_17740</name>
</gene>
<evidence type="ECO:0000256" key="5">
    <source>
        <dbReference type="SAM" id="MobiDB-lite"/>
    </source>
</evidence>
<dbReference type="Proteomes" id="UP000053573">
    <property type="component" value="Unassembled WGS sequence"/>
</dbReference>
<dbReference type="Pfam" id="PF26076">
    <property type="entry name" value="WHD_DDX60"/>
    <property type="match status" value="1"/>
</dbReference>
<dbReference type="InterPro" id="IPR011545">
    <property type="entry name" value="DEAD/DEAH_box_helicase_dom"/>
</dbReference>
<dbReference type="Gene3D" id="3.40.50.300">
    <property type="entry name" value="P-loop containing nucleotide triphosphate hydrolases"/>
    <property type="match status" value="2"/>
</dbReference>
<feature type="domain" description="Helicase ATP-binding" evidence="6">
    <location>
        <begin position="845"/>
        <end position="1015"/>
    </location>
</feature>
<evidence type="ECO:0000256" key="3">
    <source>
        <dbReference type="ARBA" id="ARBA00022806"/>
    </source>
</evidence>
<dbReference type="PANTHER" id="PTHR44533:SF4">
    <property type="entry name" value="DEAD_H RNA HELICASE, PUTATIVE-RELATED"/>
    <property type="match status" value="1"/>
</dbReference>
<accession>A0A0H1BC04</accession>
<feature type="compositionally biased region" description="Basic and acidic residues" evidence="5">
    <location>
        <begin position="1267"/>
        <end position="1288"/>
    </location>
</feature>